<evidence type="ECO:0000313" key="2">
    <source>
        <dbReference type="Proteomes" id="UP000077726"/>
    </source>
</evidence>
<dbReference type="STRING" id="1795832.A7Q00_02935"/>
<name>A0A1B6W0N0_9NEIS</name>
<dbReference type="PROSITE" id="PS51257">
    <property type="entry name" value="PROKAR_LIPOPROTEIN"/>
    <property type="match status" value="1"/>
</dbReference>
<evidence type="ECO:0008006" key="3">
    <source>
        <dbReference type="Google" id="ProtNLM"/>
    </source>
</evidence>
<gene>
    <name evidence="1" type="ORF">A7Q00_02935</name>
</gene>
<keyword evidence="2" id="KW-1185">Reference proteome</keyword>
<organism evidence="1 2">
    <name type="scientific">Eikenella halliae</name>
    <dbReference type="NCBI Taxonomy" id="1795832"/>
    <lineage>
        <taxon>Bacteria</taxon>
        <taxon>Pseudomonadati</taxon>
        <taxon>Pseudomonadota</taxon>
        <taxon>Betaproteobacteria</taxon>
        <taxon>Neisseriales</taxon>
        <taxon>Neisseriaceae</taxon>
        <taxon>Eikenella</taxon>
    </lineage>
</organism>
<proteinExistence type="predicted"/>
<dbReference type="RefSeq" id="WP_064089148.1">
    <property type="nucleotide sequence ID" value="NZ_LXSQ01000007.1"/>
</dbReference>
<dbReference type="Proteomes" id="UP000077726">
    <property type="component" value="Unassembled WGS sequence"/>
</dbReference>
<reference evidence="2" key="1">
    <citation type="submission" date="2016-05" db="EMBL/GenBank/DDBJ databases">
        <title>Draft genome of Corynebacterium afermentans subsp. afermentans LCDC 88199T.</title>
        <authorList>
            <person name="Bernier A.-M."/>
            <person name="Bernard K."/>
        </authorList>
    </citation>
    <scope>NUCLEOTIDE SEQUENCE [LARGE SCALE GENOMIC DNA]</scope>
    <source>
        <strain evidence="2">NML130454</strain>
    </source>
</reference>
<accession>A0A1B6W0N0</accession>
<sequence>MRKLLYGVLIALGLAACGGQEQPAPANLPLGDVPAGCNTAQIGISLDQFTQNMVTGLKQIEQPYTIYKQDITNDECGILVMMDMEFGFVGVFTDPTGKNVMGVTVSYQNTQDTVVNFNRSIAAMQVLAAIHGSQKVGERPEWKELVGMLTTALNESNKTGHSKQQIVLGDYSYTVIAGSKDVTMVVRRAI</sequence>
<dbReference type="EMBL" id="LXSQ01000007">
    <property type="protein sequence ID" value="OAM44193.1"/>
    <property type="molecule type" value="Genomic_DNA"/>
</dbReference>
<comment type="caution">
    <text evidence="1">The sequence shown here is derived from an EMBL/GenBank/DDBJ whole genome shotgun (WGS) entry which is preliminary data.</text>
</comment>
<evidence type="ECO:0000313" key="1">
    <source>
        <dbReference type="EMBL" id="OAM44193.1"/>
    </source>
</evidence>
<protein>
    <recommendedName>
        <fullName evidence="3">Lipoprotein</fullName>
    </recommendedName>
</protein>
<dbReference type="AlphaFoldDB" id="A0A1B6W0N0"/>